<keyword evidence="2" id="KW-1185">Reference proteome</keyword>
<evidence type="ECO:0000313" key="2">
    <source>
        <dbReference type="Proteomes" id="UP000268829"/>
    </source>
</evidence>
<dbReference type="EMBL" id="RHHS01000013">
    <property type="protein sequence ID" value="RNB59505.1"/>
    <property type="molecule type" value="Genomic_DNA"/>
</dbReference>
<gene>
    <name evidence="1" type="ORF">EDM57_05025</name>
</gene>
<dbReference type="AlphaFoldDB" id="A0A3M8B9K7"/>
<organism evidence="1 2">
    <name type="scientific">Brevibacillus gelatini</name>
    <dbReference type="NCBI Taxonomy" id="1655277"/>
    <lineage>
        <taxon>Bacteria</taxon>
        <taxon>Bacillati</taxon>
        <taxon>Bacillota</taxon>
        <taxon>Bacilli</taxon>
        <taxon>Bacillales</taxon>
        <taxon>Paenibacillaceae</taxon>
        <taxon>Brevibacillus</taxon>
    </lineage>
</organism>
<reference evidence="1 2" key="1">
    <citation type="submission" date="2018-10" db="EMBL/GenBank/DDBJ databases">
        <title>Phylogenomics of Brevibacillus.</title>
        <authorList>
            <person name="Dunlap C."/>
        </authorList>
    </citation>
    <scope>NUCLEOTIDE SEQUENCE [LARGE SCALE GENOMIC DNA]</scope>
    <source>
        <strain evidence="1 2">DSM 100115</strain>
    </source>
</reference>
<accession>A0A3M8B9K7</accession>
<name>A0A3M8B9K7_9BACL</name>
<evidence type="ECO:0000313" key="1">
    <source>
        <dbReference type="EMBL" id="RNB59505.1"/>
    </source>
</evidence>
<dbReference type="Proteomes" id="UP000268829">
    <property type="component" value="Unassembled WGS sequence"/>
</dbReference>
<sequence>MKKKYWENGVNEIIASVLNGKRTIQQAKFYMEQKYVGDNRRSFNHAAFEATSDDITAELTVYNLLKDAIKLGHGNDTSLDCVFR</sequence>
<protein>
    <submittedName>
        <fullName evidence="1">Uncharacterized protein</fullName>
    </submittedName>
</protein>
<dbReference type="RefSeq" id="WP_122903672.1">
    <property type="nucleotide sequence ID" value="NZ_RHHS01000013.1"/>
</dbReference>
<proteinExistence type="predicted"/>
<comment type="caution">
    <text evidence="1">The sequence shown here is derived from an EMBL/GenBank/DDBJ whole genome shotgun (WGS) entry which is preliminary data.</text>
</comment>